<evidence type="ECO:0000256" key="6">
    <source>
        <dbReference type="ARBA" id="ARBA00023209"/>
    </source>
</evidence>
<organism evidence="11 12">
    <name type="scientific">Papillibacter cinnamivorans DSM 12816</name>
    <dbReference type="NCBI Taxonomy" id="1122930"/>
    <lineage>
        <taxon>Bacteria</taxon>
        <taxon>Bacillati</taxon>
        <taxon>Bacillota</taxon>
        <taxon>Clostridia</taxon>
        <taxon>Eubacteriales</taxon>
        <taxon>Oscillospiraceae</taxon>
        <taxon>Papillibacter</taxon>
    </lineage>
</organism>
<evidence type="ECO:0000256" key="4">
    <source>
        <dbReference type="ARBA" id="ARBA00022679"/>
    </source>
</evidence>
<comment type="function">
    <text evidence="10">Catalyzes the reversible formation of acyl-phosphate (acyl-PO(4)) from acyl-[acyl-carrier-protein] (acyl-ACP). This enzyme utilizes acyl-ACP as fatty acyl donor, but not acyl-CoA.</text>
</comment>
<dbReference type="HAMAP" id="MF_00019">
    <property type="entry name" value="PlsX"/>
    <property type="match status" value="1"/>
</dbReference>
<dbReference type="SUPFAM" id="SSF53659">
    <property type="entry name" value="Isocitrate/Isopropylmalate dehydrogenase-like"/>
    <property type="match status" value="1"/>
</dbReference>
<dbReference type="Proteomes" id="UP000192790">
    <property type="component" value="Unassembled WGS sequence"/>
</dbReference>
<dbReference type="PIRSF" id="PIRSF002465">
    <property type="entry name" value="Phsphlp_syn_PlsX"/>
    <property type="match status" value="1"/>
</dbReference>
<keyword evidence="5 10" id="KW-0443">Lipid metabolism</keyword>
<comment type="pathway">
    <text evidence="10">Lipid metabolism; phospholipid metabolism.</text>
</comment>
<comment type="catalytic activity">
    <reaction evidence="1 10">
        <text>a fatty acyl-[ACP] + phosphate = an acyl phosphate + holo-[ACP]</text>
        <dbReference type="Rhea" id="RHEA:42292"/>
        <dbReference type="Rhea" id="RHEA-COMP:9685"/>
        <dbReference type="Rhea" id="RHEA-COMP:14125"/>
        <dbReference type="ChEBI" id="CHEBI:43474"/>
        <dbReference type="ChEBI" id="CHEBI:59918"/>
        <dbReference type="ChEBI" id="CHEBI:64479"/>
        <dbReference type="ChEBI" id="CHEBI:138651"/>
        <dbReference type="EC" id="2.3.1.274"/>
    </reaction>
</comment>
<comment type="subunit">
    <text evidence="9 10">Homodimer. Probably interacts with PlsY.</text>
</comment>
<sequence length="355" mass="37825">MCRSGGGLEKPIHMKIIVDAMGGDNAPGEIVKGALQAAEEFKVDILLVGCGELILKTMEENGIKSLPKRVEIAHASEVIDMEDNPATAFKDKKDSSMTVGLTLLRDKKGDAFVSAGSTGALLSAATLITKRIRGIRRAAMAPLVPTGGGGTILIDCGANVECTPEYLLQFAFMGSYYASHILGRPEPRVGLLNIGAEESKGGSLQKETYELLEKAGREQRINFLGNVESRDVMMGAVDVAVTDGFTGNVMLKTVEGTGLFFAGKLKKIFKKNALSKFAALLVMGGMEELKKMMDYREIGGTALLGISRPVIKAHGSSDAYAIRNAIRQAQQFASSGLIEDIQDNIGYMKLSGAGE</sequence>
<evidence type="ECO:0000256" key="1">
    <source>
        <dbReference type="ARBA" id="ARBA00001232"/>
    </source>
</evidence>
<dbReference type="EMBL" id="FWXW01000002">
    <property type="protein sequence ID" value="SMC46776.1"/>
    <property type="molecule type" value="Genomic_DNA"/>
</dbReference>
<keyword evidence="3 10" id="KW-0444">Lipid biosynthesis</keyword>
<evidence type="ECO:0000256" key="7">
    <source>
        <dbReference type="ARBA" id="ARBA00023264"/>
    </source>
</evidence>
<proteinExistence type="inferred from homology"/>
<dbReference type="PANTHER" id="PTHR30100:SF1">
    <property type="entry name" value="PHOSPHATE ACYLTRANSFERASE"/>
    <property type="match status" value="1"/>
</dbReference>
<evidence type="ECO:0000313" key="11">
    <source>
        <dbReference type="EMBL" id="SMC46776.1"/>
    </source>
</evidence>
<dbReference type="UniPathway" id="UPA00085"/>
<protein>
    <recommendedName>
        <fullName evidence="8 10">Phosphate acyltransferase</fullName>
        <ecNumber evidence="8 10">2.3.1.274</ecNumber>
    </recommendedName>
    <alternativeName>
        <fullName evidence="10">Acyl-ACP phosphotransacylase</fullName>
    </alternativeName>
    <alternativeName>
        <fullName evidence="10">Acyl-[acyl-carrier-protein]--phosphate acyltransferase</fullName>
    </alternativeName>
    <alternativeName>
        <fullName evidence="10">Phosphate-acyl-ACP acyltransferase</fullName>
    </alternativeName>
</protein>
<accession>A0A1W1ZEL1</accession>
<comment type="similarity">
    <text evidence="10">Belongs to the PlsX family.</text>
</comment>
<keyword evidence="7 10" id="KW-1208">Phospholipid metabolism</keyword>
<evidence type="ECO:0000256" key="2">
    <source>
        <dbReference type="ARBA" id="ARBA00022490"/>
    </source>
</evidence>
<dbReference type="Gene3D" id="3.40.718.10">
    <property type="entry name" value="Isopropylmalate Dehydrogenase"/>
    <property type="match status" value="1"/>
</dbReference>
<name>A0A1W1ZEL1_9FIRM</name>
<dbReference type="GO" id="GO:0043811">
    <property type="term" value="F:phosphate:acyl-[acyl carrier protein] acyltransferase activity"/>
    <property type="evidence" value="ECO:0007669"/>
    <property type="project" value="UniProtKB-UniRule"/>
</dbReference>
<keyword evidence="12" id="KW-1185">Reference proteome</keyword>
<reference evidence="11 12" key="1">
    <citation type="submission" date="2017-04" db="EMBL/GenBank/DDBJ databases">
        <authorList>
            <person name="Afonso C.L."/>
            <person name="Miller P.J."/>
            <person name="Scott M.A."/>
            <person name="Spackman E."/>
            <person name="Goraichik I."/>
            <person name="Dimitrov K.M."/>
            <person name="Suarez D.L."/>
            <person name="Swayne D.E."/>
        </authorList>
    </citation>
    <scope>NUCLEOTIDE SEQUENCE [LARGE SCALE GENOMIC DNA]</scope>
    <source>
        <strain evidence="11 12">DSM 12816</strain>
    </source>
</reference>
<evidence type="ECO:0000256" key="10">
    <source>
        <dbReference type="HAMAP-Rule" id="MF_00019"/>
    </source>
</evidence>
<comment type="subcellular location">
    <subcellularLocation>
        <location evidence="10">Cytoplasm</location>
    </subcellularLocation>
    <text evidence="10">Associated with the membrane possibly through PlsY.</text>
</comment>
<dbReference type="STRING" id="1122930.SAMN02745168_1001"/>
<dbReference type="Pfam" id="PF02504">
    <property type="entry name" value="FA_synthesis"/>
    <property type="match status" value="1"/>
</dbReference>
<dbReference type="GO" id="GO:0005737">
    <property type="term" value="C:cytoplasm"/>
    <property type="evidence" value="ECO:0007669"/>
    <property type="project" value="UniProtKB-SubCell"/>
</dbReference>
<keyword evidence="4 10" id="KW-0808">Transferase</keyword>
<dbReference type="GO" id="GO:0006633">
    <property type="term" value="P:fatty acid biosynthetic process"/>
    <property type="evidence" value="ECO:0007669"/>
    <property type="project" value="UniProtKB-UniRule"/>
</dbReference>
<evidence type="ECO:0000256" key="9">
    <source>
        <dbReference type="ARBA" id="ARBA00046608"/>
    </source>
</evidence>
<evidence type="ECO:0000256" key="8">
    <source>
        <dbReference type="ARBA" id="ARBA00024069"/>
    </source>
</evidence>
<dbReference type="AlphaFoldDB" id="A0A1W1ZEL1"/>
<keyword evidence="2 10" id="KW-0963">Cytoplasm</keyword>
<dbReference type="PANTHER" id="PTHR30100">
    <property type="entry name" value="FATTY ACID/PHOSPHOLIPID SYNTHESIS PROTEIN PLSX"/>
    <property type="match status" value="1"/>
</dbReference>
<dbReference type="InterPro" id="IPR003664">
    <property type="entry name" value="FA_synthesis"/>
</dbReference>
<evidence type="ECO:0000256" key="3">
    <source>
        <dbReference type="ARBA" id="ARBA00022516"/>
    </source>
</evidence>
<evidence type="ECO:0000256" key="5">
    <source>
        <dbReference type="ARBA" id="ARBA00023098"/>
    </source>
</evidence>
<gene>
    <name evidence="10" type="primary">plsX</name>
    <name evidence="11" type="ORF">SAMN02745168_1001</name>
</gene>
<dbReference type="EC" id="2.3.1.274" evidence="8 10"/>
<dbReference type="NCBIfam" id="TIGR00182">
    <property type="entry name" value="plsX"/>
    <property type="match status" value="1"/>
</dbReference>
<keyword evidence="6 10" id="KW-0594">Phospholipid biosynthesis</keyword>
<evidence type="ECO:0000313" key="12">
    <source>
        <dbReference type="Proteomes" id="UP000192790"/>
    </source>
</evidence>
<keyword evidence="11" id="KW-0012">Acyltransferase</keyword>
<dbReference type="InterPro" id="IPR012281">
    <property type="entry name" value="Phospholipid_synth_PlsX-like"/>
</dbReference>
<dbReference type="GO" id="GO:0008654">
    <property type="term" value="P:phospholipid biosynthetic process"/>
    <property type="evidence" value="ECO:0007669"/>
    <property type="project" value="UniProtKB-KW"/>
</dbReference>